<evidence type="ECO:0000259" key="1">
    <source>
        <dbReference type="Pfam" id="PF13392"/>
    </source>
</evidence>
<dbReference type="RefSeq" id="WP_166910122.1">
    <property type="nucleotide sequence ID" value="NZ_JAASRS010000001.1"/>
</dbReference>
<dbReference type="Gene3D" id="3.90.75.20">
    <property type="match status" value="1"/>
</dbReference>
<proteinExistence type="predicted"/>
<dbReference type="InterPro" id="IPR044925">
    <property type="entry name" value="His-Me_finger_sf"/>
</dbReference>
<dbReference type="Proteomes" id="UP000532769">
    <property type="component" value="Unassembled WGS sequence"/>
</dbReference>
<dbReference type="Pfam" id="PF13392">
    <property type="entry name" value="HNH_3"/>
    <property type="match status" value="1"/>
</dbReference>
<comment type="caution">
    <text evidence="2">The sequence shown here is derived from an EMBL/GenBank/DDBJ whole genome shotgun (WGS) entry which is preliminary data.</text>
</comment>
<evidence type="ECO:0000313" key="2">
    <source>
        <dbReference type="EMBL" id="NIK15312.1"/>
    </source>
</evidence>
<feature type="domain" description="HNH nuclease" evidence="1">
    <location>
        <begin position="36"/>
        <end position="79"/>
    </location>
</feature>
<dbReference type="SUPFAM" id="SSF54060">
    <property type="entry name" value="His-Me finger endonucleases"/>
    <property type="match status" value="1"/>
</dbReference>
<gene>
    <name evidence="2" type="ORF">BDD39_001822</name>
</gene>
<organism evidence="2 3">
    <name type="scientific">Saccharococcus thermophilus</name>
    <dbReference type="NCBI Taxonomy" id="29396"/>
    <lineage>
        <taxon>Bacteria</taxon>
        <taxon>Bacillati</taxon>
        <taxon>Bacillota</taxon>
        <taxon>Bacilli</taxon>
        <taxon>Bacillales</taxon>
        <taxon>Anoxybacillaceae</taxon>
        <taxon>Saccharococcus</taxon>
    </lineage>
</organism>
<dbReference type="InterPro" id="IPR003615">
    <property type="entry name" value="HNH_nuc"/>
</dbReference>
<name>A0A846MF50_9BACL</name>
<protein>
    <recommendedName>
        <fullName evidence="1">HNH nuclease domain-containing protein</fullName>
    </recommendedName>
</protein>
<accession>A0A846MF50</accession>
<sequence>MKQKTRKDKKSNGYILVYMPNHPRAIKRGQWAGYVYEHVIVAEKMLGRSLRPNEEVHHLNMNVADNRPENLLVLEKGQHTKIHNFMRRYDLYPIFEQIATDGHIVKKCLNCDEYIVNENKKFCNKSCQKQYERMKKEEQQNNDEQDAIA</sequence>
<evidence type="ECO:0000313" key="3">
    <source>
        <dbReference type="Proteomes" id="UP000532769"/>
    </source>
</evidence>
<dbReference type="AlphaFoldDB" id="A0A846MF50"/>
<keyword evidence="3" id="KW-1185">Reference proteome</keyword>
<reference evidence="2 3" key="1">
    <citation type="submission" date="2020-03" db="EMBL/GenBank/DDBJ databases">
        <title>Genomic Encyclopedia of Archaeal and Bacterial Type Strains, Phase II (KMG-II): from individual species to whole genera.</title>
        <authorList>
            <person name="Goeker M."/>
        </authorList>
    </citation>
    <scope>NUCLEOTIDE SEQUENCE [LARGE SCALE GENOMIC DNA]</scope>
    <source>
        <strain evidence="2 3">DSM 4749</strain>
    </source>
</reference>
<dbReference type="EMBL" id="JAASRS010000001">
    <property type="protein sequence ID" value="NIK15312.1"/>
    <property type="molecule type" value="Genomic_DNA"/>
</dbReference>